<gene>
    <name evidence="1" type="ORF">MSG28_001076</name>
</gene>
<sequence length="85" mass="9053">MALKALVFGAFLLMCVSASPMVKRSNFVGQITALEEPCILQGGLCVHIDDCPTGSLVQLRGDRSCGVTCKSASTIFCFKVFFTTA</sequence>
<evidence type="ECO:0000313" key="1">
    <source>
        <dbReference type="EMBL" id="KAI8430983.1"/>
    </source>
</evidence>
<reference evidence="1 2" key="1">
    <citation type="journal article" date="2022" name="Genome Biol. Evol.">
        <title>The Spruce Budworm Genome: Reconstructing the Evolutionary History of Antifreeze Proteins.</title>
        <authorList>
            <person name="Beliveau C."/>
            <person name="Gagne P."/>
            <person name="Picq S."/>
            <person name="Vernygora O."/>
            <person name="Keeling C.I."/>
            <person name="Pinkney K."/>
            <person name="Doucet D."/>
            <person name="Wen F."/>
            <person name="Johnston J.S."/>
            <person name="Maaroufi H."/>
            <person name="Boyle B."/>
            <person name="Laroche J."/>
            <person name="Dewar K."/>
            <person name="Juretic N."/>
            <person name="Blackburn G."/>
            <person name="Nisole A."/>
            <person name="Brunet B."/>
            <person name="Brandao M."/>
            <person name="Lumley L."/>
            <person name="Duan J."/>
            <person name="Quan G."/>
            <person name="Lucarotti C.J."/>
            <person name="Roe A.D."/>
            <person name="Sperling F.A.H."/>
            <person name="Levesque R.C."/>
            <person name="Cusson M."/>
        </authorList>
    </citation>
    <scope>NUCLEOTIDE SEQUENCE [LARGE SCALE GENOMIC DNA]</scope>
    <source>
        <strain evidence="1">Glfc:IPQL:Cfum</strain>
    </source>
</reference>
<proteinExistence type="predicted"/>
<comment type="caution">
    <text evidence="1">The sequence shown here is derived from an EMBL/GenBank/DDBJ whole genome shotgun (WGS) entry which is preliminary data.</text>
</comment>
<protein>
    <submittedName>
        <fullName evidence="1">Uncharacterized protein</fullName>
    </submittedName>
</protein>
<keyword evidence="2" id="KW-1185">Reference proteome</keyword>
<evidence type="ECO:0000313" key="2">
    <source>
        <dbReference type="Proteomes" id="UP001064048"/>
    </source>
</evidence>
<accession>A0ACC0K3K0</accession>
<name>A0ACC0K3K0_CHOFU</name>
<dbReference type="EMBL" id="CM046131">
    <property type="protein sequence ID" value="KAI8430983.1"/>
    <property type="molecule type" value="Genomic_DNA"/>
</dbReference>
<dbReference type="Proteomes" id="UP001064048">
    <property type="component" value="Chromosome Z"/>
</dbReference>
<organism evidence="1 2">
    <name type="scientific">Choristoneura fumiferana</name>
    <name type="common">Spruce budworm moth</name>
    <name type="synonym">Archips fumiferana</name>
    <dbReference type="NCBI Taxonomy" id="7141"/>
    <lineage>
        <taxon>Eukaryota</taxon>
        <taxon>Metazoa</taxon>
        <taxon>Ecdysozoa</taxon>
        <taxon>Arthropoda</taxon>
        <taxon>Hexapoda</taxon>
        <taxon>Insecta</taxon>
        <taxon>Pterygota</taxon>
        <taxon>Neoptera</taxon>
        <taxon>Endopterygota</taxon>
        <taxon>Lepidoptera</taxon>
        <taxon>Glossata</taxon>
        <taxon>Ditrysia</taxon>
        <taxon>Tortricoidea</taxon>
        <taxon>Tortricidae</taxon>
        <taxon>Tortricinae</taxon>
        <taxon>Choristoneura</taxon>
    </lineage>
</organism>